<dbReference type="InterPro" id="IPR002105">
    <property type="entry name" value="Dockerin_1_rpt"/>
</dbReference>
<protein>
    <recommendedName>
        <fullName evidence="2">Dockerin domain-containing protein</fullName>
    </recommendedName>
</protein>
<dbReference type="InterPro" id="IPR016134">
    <property type="entry name" value="Dockerin_dom"/>
</dbReference>
<dbReference type="PROSITE" id="PS00018">
    <property type="entry name" value="EF_HAND_1"/>
    <property type="match status" value="1"/>
</dbReference>
<dbReference type="InterPro" id="IPR018247">
    <property type="entry name" value="EF_Hand_1_Ca_BS"/>
</dbReference>
<dbReference type="AlphaFoldDB" id="A0A644XTE3"/>
<proteinExistence type="predicted"/>
<feature type="compositionally biased region" description="Basic and acidic residues" evidence="1">
    <location>
        <begin position="35"/>
        <end position="47"/>
    </location>
</feature>
<sequence>MSQVNLKKKIILSILISLISLFLIFLTTKLSQKKQENRSQATDEEKQPTFVLDSPYSSSQTSSFKGMIHCHSNISDADNNIDPTHVFQFYKNLNYDFISLTDHINYPENNTSKIKSLQENNNTGIDILTLPGGERFIDEDNDNTGHINTISNDVLVKELNTDSTGISIDELKVNNPNKIYIINHPSRQTEYWTDDRLNTISDYNGIEVWNNGEHEYFWDKILSSGKKVWGFSSDDCHNYSNETDCGSSFIRVFSQSLNRNDIFNNIKKGNFYSGNIPKGQPEISLKVTTDTNNITANTNIGTTILFIADNEVVKLSNNDSVLSYSPSGDEKYIRIKVVKSDSKIWSNPIFIKKIGNFIPTTTPTSNVTKSNSPTISFKFAFNSINSEDQKCFNQLKINLEIINLVKNKLQTFSNIDIKPINDEVNSNGNQIFLVENLELDSSIFSTGDKSILIKIKGSSHLKQKFCIDKQNKKIEDDNTCNINPYENKTYDFSEYSLQAGDIDQNGIINGSDLSLIRKNIGDKNCDIIHDLNLDGTINSFDINLIKKTMLQKDED</sequence>
<evidence type="ECO:0000313" key="3">
    <source>
        <dbReference type="EMBL" id="MPM19486.1"/>
    </source>
</evidence>
<feature type="domain" description="Dockerin" evidence="2">
    <location>
        <begin position="495"/>
        <end position="555"/>
    </location>
</feature>
<organism evidence="3">
    <name type="scientific">bioreactor metagenome</name>
    <dbReference type="NCBI Taxonomy" id="1076179"/>
    <lineage>
        <taxon>unclassified sequences</taxon>
        <taxon>metagenomes</taxon>
        <taxon>ecological metagenomes</taxon>
    </lineage>
</organism>
<dbReference type="GO" id="GO:0000272">
    <property type="term" value="P:polysaccharide catabolic process"/>
    <property type="evidence" value="ECO:0007669"/>
    <property type="project" value="InterPro"/>
</dbReference>
<dbReference type="Gene3D" id="3.20.20.140">
    <property type="entry name" value="Metal-dependent hydrolases"/>
    <property type="match status" value="1"/>
</dbReference>
<dbReference type="InterPro" id="IPR016195">
    <property type="entry name" value="Pol/histidinol_Pase-like"/>
</dbReference>
<dbReference type="SUPFAM" id="SSF63446">
    <property type="entry name" value="Type I dockerin domain"/>
    <property type="match status" value="1"/>
</dbReference>
<comment type="caution">
    <text evidence="3">The sequence shown here is derived from an EMBL/GenBank/DDBJ whole genome shotgun (WGS) entry which is preliminary data.</text>
</comment>
<name>A0A644XTE3_9ZZZZ</name>
<dbReference type="GO" id="GO:0004553">
    <property type="term" value="F:hydrolase activity, hydrolyzing O-glycosyl compounds"/>
    <property type="evidence" value="ECO:0007669"/>
    <property type="project" value="InterPro"/>
</dbReference>
<dbReference type="InterPro" id="IPR036439">
    <property type="entry name" value="Dockerin_dom_sf"/>
</dbReference>
<dbReference type="SUPFAM" id="SSF89550">
    <property type="entry name" value="PHP domain-like"/>
    <property type="match status" value="1"/>
</dbReference>
<dbReference type="PROSITE" id="PS00448">
    <property type="entry name" value="CLOS_CELLULOSOME_RPT"/>
    <property type="match status" value="1"/>
</dbReference>
<accession>A0A644XTE3</accession>
<evidence type="ECO:0000259" key="2">
    <source>
        <dbReference type="PROSITE" id="PS51766"/>
    </source>
</evidence>
<dbReference type="Gene3D" id="1.10.1330.10">
    <property type="entry name" value="Dockerin domain"/>
    <property type="match status" value="1"/>
</dbReference>
<dbReference type="PROSITE" id="PS51766">
    <property type="entry name" value="DOCKERIN"/>
    <property type="match status" value="1"/>
</dbReference>
<gene>
    <name evidence="3" type="ORF">SDC9_65912</name>
</gene>
<feature type="region of interest" description="Disordered" evidence="1">
    <location>
        <begin position="35"/>
        <end position="56"/>
    </location>
</feature>
<dbReference type="EMBL" id="VSSQ01003187">
    <property type="protein sequence ID" value="MPM19486.1"/>
    <property type="molecule type" value="Genomic_DNA"/>
</dbReference>
<dbReference type="Pfam" id="PF00404">
    <property type="entry name" value="Dockerin_1"/>
    <property type="match status" value="1"/>
</dbReference>
<reference evidence="3" key="1">
    <citation type="submission" date="2019-08" db="EMBL/GenBank/DDBJ databases">
        <authorList>
            <person name="Kucharzyk K."/>
            <person name="Murdoch R.W."/>
            <person name="Higgins S."/>
            <person name="Loffler F."/>
        </authorList>
    </citation>
    <scope>NUCLEOTIDE SEQUENCE</scope>
</reference>
<evidence type="ECO:0000256" key="1">
    <source>
        <dbReference type="SAM" id="MobiDB-lite"/>
    </source>
</evidence>